<dbReference type="EMBL" id="VMHE01000008">
    <property type="protein sequence ID" value="TSJ65642.1"/>
    <property type="molecule type" value="Genomic_DNA"/>
</dbReference>
<evidence type="ECO:0000256" key="3">
    <source>
        <dbReference type="ARBA" id="ARBA00022676"/>
    </source>
</evidence>
<accession>A0A556PML4</accession>
<dbReference type="Pfam" id="PF07429">
    <property type="entry name" value="Glyco_transf_56"/>
    <property type="match status" value="1"/>
</dbReference>
<evidence type="ECO:0000256" key="2">
    <source>
        <dbReference type="ARBA" id="ARBA00022519"/>
    </source>
</evidence>
<evidence type="ECO:0008006" key="8">
    <source>
        <dbReference type="Google" id="ProtNLM"/>
    </source>
</evidence>
<reference evidence="6 7" key="1">
    <citation type="submission" date="2019-07" db="EMBL/GenBank/DDBJ databases">
        <title>Allobacillus sp. nov. SKP isolated from shrimp paste of Euphausiacea.</title>
        <authorList>
            <person name="Kanchanasin P."/>
            <person name="Tanasupawat S."/>
            <person name="Shi W."/>
            <person name="Wu L."/>
            <person name="Ma J."/>
        </authorList>
    </citation>
    <scope>NUCLEOTIDE SEQUENCE [LARGE SCALE GENOMIC DNA]</scope>
    <source>
        <strain evidence="6 7">SKP4-8</strain>
    </source>
</reference>
<gene>
    <name evidence="6" type="ORF">FPQ13_06205</name>
</gene>
<keyword evidence="5" id="KW-0472">Membrane</keyword>
<dbReference type="OrthoDB" id="1083028at2"/>
<dbReference type="RefSeq" id="WP_144088467.1">
    <property type="nucleotide sequence ID" value="NZ_VMHE01000008.1"/>
</dbReference>
<dbReference type="AlphaFoldDB" id="A0A556PML4"/>
<dbReference type="InterPro" id="IPR009993">
    <property type="entry name" value="WecF"/>
</dbReference>
<keyword evidence="7" id="KW-1185">Reference proteome</keyword>
<evidence type="ECO:0000313" key="6">
    <source>
        <dbReference type="EMBL" id="TSJ65642.1"/>
    </source>
</evidence>
<proteinExistence type="predicted"/>
<sequence length="355" mass="42556">MENLHIANTDKFVEPYIQFVNKYFDSRQHTFLIFESKDYGEFINEYNNVYYICKKKDFVKMIMKLNKSDHIYLHGLFDSRIVALLYLQPWLLRKCSWIVWGGDLYRYKEKINSLKGTLYEHMRKIVIKNIGRLLPIVKGDYFLAKKWYKFKNSYKVVKYINLERNEYINILKRKEATNKNTINIQVGNSATRSNNHFEAFDMLSKFINKNIKIYCPLSYGDMNYAREVKIQGRKIFGDNFIPMEQFMGIKTFIDHLNNIDVGVFNNDRQQGLGNISALLFLGKKVYLKPETTMWDFYSNDNLRIFDINQINESNFKKFIEYSNEHKQNNYKIMKDRFTDTNRIAIWEEVFNVSES</sequence>
<dbReference type="Proteomes" id="UP000316425">
    <property type="component" value="Unassembled WGS sequence"/>
</dbReference>
<keyword evidence="3" id="KW-0328">Glycosyltransferase</keyword>
<keyword evidence="1" id="KW-1003">Cell membrane</keyword>
<protein>
    <recommendedName>
        <fullName evidence="8">4-alpha-L-fucosyltransferase</fullName>
    </recommendedName>
</protein>
<keyword evidence="4" id="KW-0808">Transferase</keyword>
<evidence type="ECO:0000256" key="4">
    <source>
        <dbReference type="ARBA" id="ARBA00022679"/>
    </source>
</evidence>
<keyword evidence="2" id="KW-0997">Cell inner membrane</keyword>
<comment type="caution">
    <text evidence="6">The sequence shown here is derived from an EMBL/GenBank/DDBJ whole genome shotgun (WGS) entry which is preliminary data.</text>
</comment>
<organism evidence="6 7">
    <name type="scientific">Allobacillus salarius</name>
    <dbReference type="NCBI Taxonomy" id="1955272"/>
    <lineage>
        <taxon>Bacteria</taxon>
        <taxon>Bacillati</taxon>
        <taxon>Bacillota</taxon>
        <taxon>Bacilli</taxon>
        <taxon>Bacillales</taxon>
        <taxon>Bacillaceae</taxon>
        <taxon>Allobacillus</taxon>
    </lineage>
</organism>
<dbReference type="GO" id="GO:0009246">
    <property type="term" value="P:enterobacterial common antigen biosynthetic process"/>
    <property type="evidence" value="ECO:0007669"/>
    <property type="project" value="InterPro"/>
</dbReference>
<evidence type="ECO:0000313" key="7">
    <source>
        <dbReference type="Proteomes" id="UP000316425"/>
    </source>
</evidence>
<evidence type="ECO:0000256" key="5">
    <source>
        <dbReference type="ARBA" id="ARBA00023136"/>
    </source>
</evidence>
<evidence type="ECO:0000256" key="1">
    <source>
        <dbReference type="ARBA" id="ARBA00022475"/>
    </source>
</evidence>
<name>A0A556PML4_9BACI</name>
<dbReference type="GO" id="GO:0008417">
    <property type="term" value="F:fucosyltransferase activity"/>
    <property type="evidence" value="ECO:0007669"/>
    <property type="project" value="InterPro"/>
</dbReference>